<keyword evidence="2" id="KW-0472">Membrane</keyword>
<feature type="chain" id="PRO_5045541515" evidence="3">
    <location>
        <begin position="41"/>
        <end position="102"/>
    </location>
</feature>
<keyword evidence="3" id="KW-0732">Signal</keyword>
<reference evidence="4 5" key="1">
    <citation type="submission" date="2021-08" db="EMBL/GenBank/DDBJ databases">
        <title>Devosia salina sp. nov., isolated from the South China Sea sediment.</title>
        <authorList>
            <person name="Zhou Z."/>
        </authorList>
    </citation>
    <scope>NUCLEOTIDE SEQUENCE [LARGE SCALE GENOMIC DNA]</scope>
    <source>
        <strain evidence="4 5">SCS-3</strain>
    </source>
</reference>
<feature type="signal peptide" evidence="3">
    <location>
        <begin position="1"/>
        <end position="40"/>
    </location>
</feature>
<dbReference type="EMBL" id="CP080590">
    <property type="protein sequence ID" value="QYO75755.1"/>
    <property type="molecule type" value="Genomic_DNA"/>
</dbReference>
<evidence type="ECO:0000313" key="5">
    <source>
        <dbReference type="Proteomes" id="UP000825799"/>
    </source>
</evidence>
<organism evidence="4 5">
    <name type="scientific">Devosia salina</name>
    <dbReference type="NCBI Taxonomy" id="2860336"/>
    <lineage>
        <taxon>Bacteria</taxon>
        <taxon>Pseudomonadati</taxon>
        <taxon>Pseudomonadota</taxon>
        <taxon>Alphaproteobacteria</taxon>
        <taxon>Hyphomicrobiales</taxon>
        <taxon>Devosiaceae</taxon>
        <taxon>Devosia</taxon>
    </lineage>
</organism>
<evidence type="ECO:0000313" key="4">
    <source>
        <dbReference type="EMBL" id="QYO75755.1"/>
    </source>
</evidence>
<accession>A0ABX8WHH7</accession>
<keyword evidence="2" id="KW-1133">Transmembrane helix</keyword>
<keyword evidence="2" id="KW-0812">Transmembrane</keyword>
<evidence type="ECO:0000256" key="2">
    <source>
        <dbReference type="SAM" id="Phobius"/>
    </source>
</evidence>
<keyword evidence="5" id="KW-1185">Reference proteome</keyword>
<gene>
    <name evidence="4" type="ORF">K1X15_14090</name>
</gene>
<sequence>MHKSTSPQRKSFRLTAAFGAFGATLAMAGALFVGVSPAQAAEFATQPDTQIAVFMVPLTLLVLVLLFEVARFAWRGTLPAHAPARAPRPTDWARSPEDNRAA</sequence>
<dbReference type="RefSeq" id="WP_220304250.1">
    <property type="nucleotide sequence ID" value="NZ_CP080590.1"/>
</dbReference>
<feature type="region of interest" description="Disordered" evidence="1">
    <location>
        <begin position="81"/>
        <end position="102"/>
    </location>
</feature>
<protein>
    <submittedName>
        <fullName evidence="4">Uncharacterized protein</fullName>
    </submittedName>
</protein>
<evidence type="ECO:0000256" key="3">
    <source>
        <dbReference type="SAM" id="SignalP"/>
    </source>
</evidence>
<evidence type="ECO:0000256" key="1">
    <source>
        <dbReference type="SAM" id="MobiDB-lite"/>
    </source>
</evidence>
<proteinExistence type="predicted"/>
<name>A0ABX8WHH7_9HYPH</name>
<feature type="transmembrane region" description="Helical" evidence="2">
    <location>
        <begin position="50"/>
        <end position="70"/>
    </location>
</feature>
<dbReference type="Proteomes" id="UP000825799">
    <property type="component" value="Chromosome"/>
</dbReference>